<keyword evidence="2" id="KW-1185">Reference proteome</keyword>
<gene>
    <name evidence="1" type="ordered locus">BN140_2384</name>
</gene>
<dbReference type="AlphaFoldDB" id="I7LKT9"/>
<proteinExistence type="predicted"/>
<name>I7LKT9_METBM</name>
<sequence length="63" mass="7364">MVALRLLAVDDISFRSWECSHLGAYGDVWVIFTENNLFPEFLRHFYHASGQDLVSMPHSENFF</sequence>
<accession>I7LKT9</accession>
<dbReference type="Proteomes" id="UP000009007">
    <property type="component" value="Chromosome I"/>
</dbReference>
<dbReference type="HOGENOM" id="CLU_2875102_0_0_2"/>
<evidence type="ECO:0000313" key="2">
    <source>
        <dbReference type="Proteomes" id="UP000009007"/>
    </source>
</evidence>
<dbReference type="PATRIC" id="fig|1201294.9.peg.2660"/>
<reference evidence="2" key="1">
    <citation type="journal article" date="2012" name="J. Bacteriol.">
        <title>Complete genome sequence of the hydrogenotrophic, methanogenic archaeon Methanoculleus bourgensis strain MS2T, isolated from a sewage sludge digester.</title>
        <authorList>
            <person name="Maus I."/>
            <person name="Wibberg D."/>
            <person name="Stantscheff R."/>
            <person name="Eikmeyer F.G."/>
            <person name="Seffner A."/>
            <person name="Boelter J."/>
            <person name="Szczepanowski R."/>
            <person name="Blom J."/>
            <person name="Jaenicke S."/>
            <person name="Konig H."/>
            <person name="Puhler A."/>
            <person name="Schluter A."/>
        </authorList>
    </citation>
    <scope>NUCLEOTIDE SEQUENCE [LARGE SCALE GENOMIC DNA]</scope>
    <source>
        <strain evidence="2">ATCC 43281 / DSM 3045 / OCM 15 / MS2</strain>
    </source>
</reference>
<dbReference type="BioCyc" id="MBOU1201294:BN140_RS11835-MONOMER"/>
<evidence type="ECO:0000313" key="1">
    <source>
        <dbReference type="EMBL" id="CCJ37307.1"/>
    </source>
</evidence>
<organism evidence="1 2">
    <name type="scientific">Methanoculleus bourgensis (strain ATCC 43281 / DSM 3045 / OCM 15 / MS2)</name>
    <name type="common">Methanogenium bourgense</name>
    <dbReference type="NCBI Taxonomy" id="1201294"/>
    <lineage>
        <taxon>Archaea</taxon>
        <taxon>Methanobacteriati</taxon>
        <taxon>Methanobacteriota</taxon>
        <taxon>Stenosarchaea group</taxon>
        <taxon>Methanomicrobia</taxon>
        <taxon>Methanomicrobiales</taxon>
        <taxon>Methanomicrobiaceae</taxon>
        <taxon>Methanoculleus</taxon>
    </lineage>
</organism>
<dbReference type="EMBL" id="HE964772">
    <property type="protein sequence ID" value="CCJ37307.1"/>
    <property type="molecule type" value="Genomic_DNA"/>
</dbReference>
<protein>
    <submittedName>
        <fullName evidence="1">Uncharacterized protein</fullName>
    </submittedName>
</protein>
<dbReference type="STRING" id="1201294.BN140_2384"/>
<dbReference type="KEGG" id="mbg:BN140_2384"/>